<proteinExistence type="predicted"/>
<evidence type="ECO:0000313" key="1">
    <source>
        <dbReference type="EMBL" id="GAX18234.1"/>
    </source>
</evidence>
<sequence length="126" mass="14481">MVTELYAHVQAIRELMEKTNVISATDNLGYPNQIHKNMMDLKSNHASKIIMIVAESCLCDRFKQESFVDTRNYVIGFQLHQEVMEAAKKTKNSVDLNDLIELDDVLRGMCTMYTRNDGSDDEDMED</sequence>
<comment type="caution">
    <text evidence="1">The sequence shown here is derived from an EMBL/GenBank/DDBJ whole genome shotgun (WGS) entry which is preliminary data.</text>
</comment>
<dbReference type="Gene3D" id="1.20.120.400">
    <property type="entry name" value="Nickel-containing superoxide dismutase"/>
    <property type="match status" value="1"/>
</dbReference>
<dbReference type="InParanoid" id="A0A1Z5JW34"/>
<dbReference type="AlphaFoldDB" id="A0A1Z5JW34"/>
<evidence type="ECO:0000313" key="2">
    <source>
        <dbReference type="Proteomes" id="UP000198406"/>
    </source>
</evidence>
<dbReference type="EMBL" id="BDSP01000125">
    <property type="protein sequence ID" value="GAX18234.1"/>
    <property type="molecule type" value="Genomic_DNA"/>
</dbReference>
<organism evidence="1 2">
    <name type="scientific">Fistulifera solaris</name>
    <name type="common">Oleaginous diatom</name>
    <dbReference type="NCBI Taxonomy" id="1519565"/>
    <lineage>
        <taxon>Eukaryota</taxon>
        <taxon>Sar</taxon>
        <taxon>Stramenopiles</taxon>
        <taxon>Ochrophyta</taxon>
        <taxon>Bacillariophyta</taxon>
        <taxon>Bacillariophyceae</taxon>
        <taxon>Bacillariophycidae</taxon>
        <taxon>Naviculales</taxon>
        <taxon>Naviculaceae</taxon>
        <taxon>Fistulifera</taxon>
    </lineage>
</organism>
<dbReference type="InterPro" id="IPR036502">
    <property type="entry name" value="NiSOD_sf"/>
</dbReference>
<name>A0A1Z5JW34_FISSO</name>
<keyword evidence="2" id="KW-1185">Reference proteome</keyword>
<gene>
    <name evidence="1" type="ORF">FisN_31Hu013</name>
</gene>
<protein>
    <submittedName>
        <fullName evidence="1">Uncharacterized protein</fullName>
    </submittedName>
</protein>
<reference evidence="1 2" key="1">
    <citation type="journal article" date="2015" name="Plant Cell">
        <title>Oil accumulation by the oleaginous diatom Fistulifera solaris as revealed by the genome and transcriptome.</title>
        <authorList>
            <person name="Tanaka T."/>
            <person name="Maeda Y."/>
            <person name="Veluchamy A."/>
            <person name="Tanaka M."/>
            <person name="Abida H."/>
            <person name="Marechal E."/>
            <person name="Bowler C."/>
            <person name="Muto M."/>
            <person name="Sunaga Y."/>
            <person name="Tanaka M."/>
            <person name="Yoshino T."/>
            <person name="Taniguchi T."/>
            <person name="Fukuda Y."/>
            <person name="Nemoto M."/>
            <person name="Matsumoto M."/>
            <person name="Wong P.S."/>
            <person name="Aburatani S."/>
            <person name="Fujibuchi W."/>
        </authorList>
    </citation>
    <scope>NUCLEOTIDE SEQUENCE [LARGE SCALE GENOMIC DNA]</scope>
    <source>
        <strain evidence="1 2">JPCC DA0580</strain>
    </source>
</reference>
<accession>A0A1Z5JW34</accession>
<dbReference type="Proteomes" id="UP000198406">
    <property type="component" value="Unassembled WGS sequence"/>
</dbReference>